<dbReference type="Proteomes" id="UP000004978">
    <property type="component" value="Unassembled WGS sequence"/>
</dbReference>
<dbReference type="EMBL" id="AFXA01000008">
    <property type="protein sequence ID" value="EGV00432.1"/>
    <property type="molecule type" value="Genomic_DNA"/>
</dbReference>
<feature type="transmembrane region" description="Helical" evidence="1">
    <location>
        <begin position="6"/>
        <end position="23"/>
    </location>
</feature>
<keyword evidence="1" id="KW-1133">Transmembrane helix</keyword>
<comment type="caution">
    <text evidence="2">The sequence shown here is derived from an EMBL/GenBank/DDBJ whole genome shotgun (WGS) entry which is preliminary data.</text>
</comment>
<sequence length="169" mass="20335">MGMIVIVIVIVVLLGGFFLYSTIKDRRLRNIKKKEKILFTNLSMENKRKFVFKLKELIDLNEQYLIDFKPSIGDYKMSQITDAARKYLMSFQEDKDFKEYIVAADDQNDLLEAFVLLRDSRSNSWTKKLDKVINYLDKLYQEYDKEMYKEELDQIKNELKEFYVKEFSK</sequence>
<dbReference type="RefSeq" id="WP_006608518.1">
    <property type="nucleotide sequence ID" value="NZ_AFXA01000008.1"/>
</dbReference>
<organism evidence="2 3">
    <name type="scientific">Mycoplasmopsis columbina SF7</name>
    <dbReference type="NCBI Taxonomy" id="1037410"/>
    <lineage>
        <taxon>Bacteria</taxon>
        <taxon>Bacillati</taxon>
        <taxon>Mycoplasmatota</taxon>
        <taxon>Mycoplasmoidales</taxon>
        <taxon>Metamycoplasmataceae</taxon>
        <taxon>Mycoplasmopsis</taxon>
    </lineage>
</organism>
<dbReference type="eggNOG" id="ENOG5032EWJ">
    <property type="taxonomic scope" value="Bacteria"/>
</dbReference>
<dbReference type="NCBIfam" id="NF045939">
    <property type="entry name" value="MHJ_0274_fam"/>
    <property type="match status" value="1"/>
</dbReference>
<gene>
    <name evidence="2" type="ORF">MCSF7_00501</name>
</gene>
<dbReference type="AlphaFoldDB" id="F9UJQ1"/>
<protein>
    <submittedName>
        <fullName evidence="2">Uncharacterized protein</fullName>
    </submittedName>
</protein>
<keyword evidence="1" id="KW-0812">Transmembrane</keyword>
<keyword evidence="3" id="KW-1185">Reference proteome</keyword>
<evidence type="ECO:0000313" key="3">
    <source>
        <dbReference type="Proteomes" id="UP000004978"/>
    </source>
</evidence>
<evidence type="ECO:0000313" key="2">
    <source>
        <dbReference type="EMBL" id="EGV00432.1"/>
    </source>
</evidence>
<reference evidence="2 3" key="1">
    <citation type="journal article" date="2013" name="Genome Announc.">
        <title>Genome Sequence of Mycoplasma columbinum Strain SF7.</title>
        <authorList>
            <person name="Guo Z."/>
            <person name="Xu X."/>
            <person name="Zheng Q."/>
            <person name="Li T."/>
            <person name="Kuang S."/>
            <person name="Zhang Z."/>
            <person name="Chen Y."/>
            <person name="Lu X."/>
            <person name="Zhou R."/>
            <person name="Bi D."/>
            <person name="Jin H."/>
        </authorList>
    </citation>
    <scope>NUCLEOTIDE SEQUENCE [LARGE SCALE GENOMIC DNA]</scope>
    <source>
        <strain evidence="2 3">SF7</strain>
    </source>
</reference>
<proteinExistence type="predicted"/>
<accession>F9UJQ1</accession>
<dbReference type="STRING" id="1037410.MCSF7_00501"/>
<evidence type="ECO:0000256" key="1">
    <source>
        <dbReference type="SAM" id="Phobius"/>
    </source>
</evidence>
<keyword evidence="1" id="KW-0472">Membrane</keyword>
<name>F9UJQ1_9BACT</name>